<comment type="caution">
    <text evidence="2">The sequence shown here is derived from an EMBL/GenBank/DDBJ whole genome shotgun (WGS) entry which is preliminary data.</text>
</comment>
<feature type="domain" description="Glycine zipper" evidence="1">
    <location>
        <begin position="14"/>
        <end position="56"/>
    </location>
</feature>
<dbReference type="EMBL" id="QVPD01000007">
    <property type="protein sequence ID" value="RFP60373.1"/>
    <property type="molecule type" value="Genomic_DNA"/>
</dbReference>
<keyword evidence="3" id="KW-1185">Reference proteome</keyword>
<dbReference type="PANTHER" id="PTHR21525:SF9">
    <property type="entry name" value="CHANNEL_COLICIN DOMAIN-CONTAINING PROTEIN"/>
    <property type="match status" value="1"/>
</dbReference>
<protein>
    <recommendedName>
        <fullName evidence="1">Glycine zipper domain-containing protein</fullName>
    </recommendedName>
</protein>
<name>A0A372DLC0_9GAMM</name>
<gene>
    <name evidence="2" type="ORF">D0Y53_08400</name>
</gene>
<dbReference type="PANTHER" id="PTHR21525">
    <property type="entry name" value="MOTILE SPERM PROTEIN"/>
    <property type="match status" value="1"/>
</dbReference>
<dbReference type="RefSeq" id="WP_117202775.1">
    <property type="nucleotide sequence ID" value="NZ_JBHTBK010000003.1"/>
</dbReference>
<dbReference type="InterPro" id="IPR039567">
    <property type="entry name" value="Gly-zipper"/>
</dbReference>
<dbReference type="Proteomes" id="UP000262917">
    <property type="component" value="Unassembled WGS sequence"/>
</dbReference>
<proteinExistence type="predicted"/>
<evidence type="ECO:0000313" key="3">
    <source>
        <dbReference type="Proteomes" id="UP000262917"/>
    </source>
</evidence>
<sequence>MKDIKKDHSIGEGTGAGAGAITGAAVGSVAGPVGTAVGALVGAVAGAKAGGALAEAVNPTEYVEHFRSNYQTTPYYSANRTWNDYEPAYKYGYDTYGAYRGQRFDDVESQLESDWDATRGKSRLAWNEARGAVRDGWHFIERALPGDFDKDAR</sequence>
<dbReference type="OrthoDB" id="5966759at2"/>
<organism evidence="2 3">
    <name type="scientific">Cognatiluteimonas weifangensis</name>
    <dbReference type="NCBI Taxonomy" id="2303539"/>
    <lineage>
        <taxon>Bacteria</taxon>
        <taxon>Pseudomonadati</taxon>
        <taxon>Pseudomonadota</taxon>
        <taxon>Gammaproteobacteria</taxon>
        <taxon>Lysobacterales</taxon>
        <taxon>Lysobacteraceae</taxon>
        <taxon>Cognatiluteimonas</taxon>
    </lineage>
</organism>
<reference evidence="2 3" key="1">
    <citation type="submission" date="2018-08" db="EMBL/GenBank/DDBJ databases">
        <title>Lysobacter weifangensis sp. nov., a new member of the family 'Xanthomonadaceae', isolated from soil in a farmland.</title>
        <authorList>
            <person name="Zhao H."/>
        </authorList>
    </citation>
    <scope>NUCLEOTIDE SEQUENCE [LARGE SCALE GENOMIC DNA]</scope>
    <source>
        <strain evidence="2 3">WF-2</strain>
    </source>
</reference>
<dbReference type="AlphaFoldDB" id="A0A372DLC0"/>
<accession>A0A372DLC0</accession>
<dbReference type="Pfam" id="PF13488">
    <property type="entry name" value="Gly-zipper_Omp"/>
    <property type="match status" value="1"/>
</dbReference>
<evidence type="ECO:0000313" key="2">
    <source>
        <dbReference type="EMBL" id="RFP60373.1"/>
    </source>
</evidence>
<evidence type="ECO:0000259" key="1">
    <source>
        <dbReference type="Pfam" id="PF13488"/>
    </source>
</evidence>